<feature type="transmembrane region" description="Helical" evidence="8">
    <location>
        <begin position="255"/>
        <end position="275"/>
    </location>
</feature>
<evidence type="ECO:0000256" key="6">
    <source>
        <dbReference type="ARBA" id="ARBA00022989"/>
    </source>
</evidence>
<dbReference type="InterPro" id="IPR035906">
    <property type="entry name" value="MetI-like_sf"/>
</dbReference>
<evidence type="ECO:0000256" key="4">
    <source>
        <dbReference type="ARBA" id="ARBA00022475"/>
    </source>
</evidence>
<evidence type="ECO:0000256" key="7">
    <source>
        <dbReference type="ARBA" id="ARBA00023136"/>
    </source>
</evidence>
<dbReference type="AlphaFoldDB" id="A0A6P2QT80"/>
<keyword evidence="5 8" id="KW-0812">Transmembrane</keyword>
<comment type="subcellular location">
    <subcellularLocation>
        <location evidence="1 8">Cell membrane</location>
        <topology evidence="1 8">Multi-pass membrane protein</topology>
    </subcellularLocation>
</comment>
<evidence type="ECO:0000313" key="11">
    <source>
        <dbReference type="Proteomes" id="UP000494174"/>
    </source>
</evidence>
<evidence type="ECO:0000313" key="10">
    <source>
        <dbReference type="EMBL" id="VWC25374.1"/>
    </source>
</evidence>
<reference evidence="10 11" key="1">
    <citation type="submission" date="2019-09" db="EMBL/GenBank/DDBJ databases">
        <authorList>
            <person name="Depoorter E."/>
        </authorList>
    </citation>
    <scope>NUCLEOTIDE SEQUENCE [LARGE SCALE GENOMIC DNA]</scope>
    <source>
        <strain evidence="10">R-15945</strain>
    </source>
</reference>
<feature type="transmembrane region" description="Helical" evidence="8">
    <location>
        <begin position="355"/>
        <end position="380"/>
    </location>
</feature>
<feature type="transmembrane region" description="Helical" evidence="8">
    <location>
        <begin position="46"/>
        <end position="70"/>
    </location>
</feature>
<feature type="transmembrane region" description="Helical" evidence="8">
    <location>
        <begin position="303"/>
        <end position="324"/>
    </location>
</feature>
<name>A0A6P2QT80_BURL3</name>
<dbReference type="InterPro" id="IPR000515">
    <property type="entry name" value="MetI-like"/>
</dbReference>
<dbReference type="Gene3D" id="1.10.3720.10">
    <property type="entry name" value="MetI-like"/>
    <property type="match status" value="1"/>
</dbReference>
<evidence type="ECO:0000256" key="3">
    <source>
        <dbReference type="ARBA" id="ARBA00022448"/>
    </source>
</evidence>
<dbReference type="PANTHER" id="PTHR42929:SF5">
    <property type="entry name" value="ABC TRANSPORTER PERMEASE PROTEIN"/>
    <property type="match status" value="1"/>
</dbReference>
<dbReference type="EMBL" id="CABVPU010000031">
    <property type="protein sequence ID" value="VWC25374.1"/>
    <property type="molecule type" value="Genomic_DNA"/>
</dbReference>
<evidence type="ECO:0000259" key="9">
    <source>
        <dbReference type="PROSITE" id="PS50928"/>
    </source>
</evidence>
<protein>
    <submittedName>
        <fullName evidence="10">Binding-protein-dependent transport system inner membrane protein</fullName>
    </submittedName>
</protein>
<sequence>MQPPNMMILPSDMTVMTHGIENVAVPDSKALKARLRRTERAGQIKAMLLMFPLLAFLLVTFLVPIGSLLLKSLRDPTVSQELPHAATMLRQWEPKAGKLPDEQLYATFGKELVASRAGEGLSRIASRLNYDETGMRGLLMKTARHLADDTAASGGTWRARMAEVDPRWDELRTWSTIKYAASPWTFGYYLKALDFKRDETGEIVRQAPGERLYIGVFLRTAWVSIAVSLLCLLFAYPVAYFLANIPARYSNVLMIMVLLPFWTSILVRTTAWVVVLQTNGVLNDWLIRLGLTDTALPLIYNRFGVLVAMTHILLPYAILSLYSVMKGVPNLYMKAARSLGAGPIRSFFHVYFPQTLPGVGAAGMLTFILAVGYYITPAIVGGPEDQLASYYIANHVNSTLNWGLASALATILLAGVLIVYGMFVRLTGGAGVKLG</sequence>
<feature type="transmembrane region" description="Helical" evidence="8">
    <location>
        <begin position="400"/>
        <end position="423"/>
    </location>
</feature>
<proteinExistence type="inferred from homology"/>
<keyword evidence="4" id="KW-1003">Cell membrane</keyword>
<dbReference type="GO" id="GO:0005886">
    <property type="term" value="C:plasma membrane"/>
    <property type="evidence" value="ECO:0007669"/>
    <property type="project" value="UniProtKB-SubCell"/>
</dbReference>
<dbReference type="SUPFAM" id="SSF161098">
    <property type="entry name" value="MetI-like"/>
    <property type="match status" value="1"/>
</dbReference>
<dbReference type="Pfam" id="PF00528">
    <property type="entry name" value="BPD_transp_1"/>
    <property type="match status" value="1"/>
</dbReference>
<dbReference type="CDD" id="cd06261">
    <property type="entry name" value="TM_PBP2"/>
    <property type="match status" value="1"/>
</dbReference>
<evidence type="ECO:0000256" key="5">
    <source>
        <dbReference type="ARBA" id="ARBA00022692"/>
    </source>
</evidence>
<organism evidence="10 11">
    <name type="scientific">Burkholderia lata (strain ATCC 17760 / DSM 23089 / LMG 22485 / NCIMB 9086 / R18194 / 383)</name>
    <dbReference type="NCBI Taxonomy" id="482957"/>
    <lineage>
        <taxon>Bacteria</taxon>
        <taxon>Pseudomonadati</taxon>
        <taxon>Pseudomonadota</taxon>
        <taxon>Betaproteobacteria</taxon>
        <taxon>Burkholderiales</taxon>
        <taxon>Burkholderiaceae</taxon>
        <taxon>Burkholderia</taxon>
        <taxon>Burkholderia cepacia complex</taxon>
    </lineage>
</organism>
<evidence type="ECO:0000256" key="2">
    <source>
        <dbReference type="ARBA" id="ARBA00007069"/>
    </source>
</evidence>
<dbReference type="GO" id="GO:0055085">
    <property type="term" value="P:transmembrane transport"/>
    <property type="evidence" value="ECO:0007669"/>
    <property type="project" value="InterPro"/>
</dbReference>
<comment type="similarity">
    <text evidence="2">Belongs to the binding-protein-dependent transport system permease family. CysTW subfamily.</text>
</comment>
<dbReference type="Proteomes" id="UP000494174">
    <property type="component" value="Unassembled WGS sequence"/>
</dbReference>
<keyword evidence="7 8" id="KW-0472">Membrane</keyword>
<evidence type="ECO:0000256" key="1">
    <source>
        <dbReference type="ARBA" id="ARBA00004651"/>
    </source>
</evidence>
<keyword evidence="6 8" id="KW-1133">Transmembrane helix</keyword>
<dbReference type="PANTHER" id="PTHR42929">
    <property type="entry name" value="INNER MEMBRANE ABC TRANSPORTER PERMEASE PROTEIN YDCU-RELATED-RELATED"/>
    <property type="match status" value="1"/>
</dbReference>
<evidence type="ECO:0000256" key="8">
    <source>
        <dbReference type="RuleBase" id="RU363032"/>
    </source>
</evidence>
<keyword evidence="3 8" id="KW-0813">Transport</keyword>
<accession>A0A6P2QT80</accession>
<dbReference type="PROSITE" id="PS50928">
    <property type="entry name" value="ABC_TM1"/>
    <property type="match status" value="1"/>
</dbReference>
<feature type="transmembrane region" description="Helical" evidence="8">
    <location>
        <begin position="221"/>
        <end position="243"/>
    </location>
</feature>
<feature type="domain" description="ABC transmembrane type-1" evidence="9">
    <location>
        <begin position="217"/>
        <end position="423"/>
    </location>
</feature>
<gene>
    <name evidence="10" type="ORF">BLA15945_06136</name>
</gene>